<reference evidence="1 2" key="1">
    <citation type="submission" date="2016-10" db="EMBL/GenBank/DDBJ databases">
        <authorList>
            <person name="de Groot N.N."/>
        </authorList>
    </citation>
    <scope>NUCLEOTIDE SEQUENCE [LARGE SCALE GENOMIC DNA]</scope>
    <source>
        <strain evidence="1 2">Nm22</strain>
    </source>
</reference>
<gene>
    <name evidence="1" type="ORF">SAMN05216325_104134</name>
</gene>
<dbReference type="AlphaFoldDB" id="A0A1H8CBS8"/>
<sequence>MIHLHILRLTVASILSRILFAIMHVLPTELLND</sequence>
<protein>
    <submittedName>
        <fullName evidence="1">Uncharacterized protein</fullName>
    </submittedName>
</protein>
<evidence type="ECO:0000313" key="2">
    <source>
        <dbReference type="Proteomes" id="UP000199459"/>
    </source>
</evidence>
<accession>A0A1H8CBS8</accession>
<dbReference type="Proteomes" id="UP000199459">
    <property type="component" value="Unassembled WGS sequence"/>
</dbReference>
<dbReference type="EMBL" id="FOCP01000004">
    <property type="protein sequence ID" value="SEM92701.1"/>
    <property type="molecule type" value="Genomic_DNA"/>
</dbReference>
<evidence type="ECO:0000313" key="1">
    <source>
        <dbReference type="EMBL" id="SEM92701.1"/>
    </source>
</evidence>
<proteinExistence type="predicted"/>
<organism evidence="1 2">
    <name type="scientific">Nitrosomonas marina</name>
    <dbReference type="NCBI Taxonomy" id="917"/>
    <lineage>
        <taxon>Bacteria</taxon>
        <taxon>Pseudomonadati</taxon>
        <taxon>Pseudomonadota</taxon>
        <taxon>Betaproteobacteria</taxon>
        <taxon>Nitrosomonadales</taxon>
        <taxon>Nitrosomonadaceae</taxon>
        <taxon>Nitrosomonas</taxon>
    </lineage>
</organism>
<name>A0A1H8CBS8_9PROT</name>